<evidence type="ECO:0000259" key="1">
    <source>
        <dbReference type="Pfam" id="PF01182"/>
    </source>
</evidence>
<reference evidence="2 3" key="1">
    <citation type="journal article" date="2016" name="Nat. Commun.">
        <title>Thousands of microbial genomes shed light on interconnected biogeochemical processes in an aquifer system.</title>
        <authorList>
            <person name="Anantharaman K."/>
            <person name="Brown C.T."/>
            <person name="Hug L.A."/>
            <person name="Sharon I."/>
            <person name="Castelle C.J."/>
            <person name="Probst A.J."/>
            <person name="Thomas B.C."/>
            <person name="Singh A."/>
            <person name="Wilkins M.J."/>
            <person name="Karaoz U."/>
            <person name="Brodie E.L."/>
            <person name="Williams K.H."/>
            <person name="Hubbard S.S."/>
            <person name="Banfield J.F."/>
        </authorList>
    </citation>
    <scope>NUCLEOTIDE SEQUENCE [LARGE SCALE GENOMIC DNA]</scope>
</reference>
<name>A0A1G2NZY3_9BACT</name>
<protein>
    <recommendedName>
        <fullName evidence="1">Glucosamine/galactosamine-6-phosphate isomerase domain-containing protein</fullName>
    </recommendedName>
</protein>
<evidence type="ECO:0000313" key="2">
    <source>
        <dbReference type="EMBL" id="OHA41593.1"/>
    </source>
</evidence>
<dbReference type="PANTHER" id="PTHR11054:SF0">
    <property type="entry name" value="6-PHOSPHOGLUCONOLACTONASE"/>
    <property type="match status" value="1"/>
</dbReference>
<evidence type="ECO:0000313" key="3">
    <source>
        <dbReference type="Proteomes" id="UP000176429"/>
    </source>
</evidence>
<dbReference type="EMBL" id="MHSH01000024">
    <property type="protein sequence ID" value="OHA41593.1"/>
    <property type="molecule type" value="Genomic_DNA"/>
</dbReference>
<feature type="domain" description="Glucosamine/galactosamine-6-phosphate isomerase" evidence="1">
    <location>
        <begin position="22"/>
        <end position="225"/>
    </location>
</feature>
<comment type="caution">
    <text evidence="2">The sequence shown here is derived from an EMBL/GenBank/DDBJ whole genome shotgun (WGS) entry which is preliminary data.</text>
</comment>
<dbReference type="InterPro" id="IPR039104">
    <property type="entry name" value="6PGL"/>
</dbReference>
<dbReference type="Gene3D" id="3.40.50.1360">
    <property type="match status" value="1"/>
</dbReference>
<dbReference type="InterPro" id="IPR006148">
    <property type="entry name" value="Glc/Gal-6P_isomerase"/>
</dbReference>
<accession>A0A1G2NZY3</accession>
<dbReference type="AlphaFoldDB" id="A0A1G2NZY3"/>
<organism evidence="2 3">
    <name type="scientific">Candidatus Taylorbacteria bacterium RIFCSPLOWO2_02_FULL_46_40</name>
    <dbReference type="NCBI Taxonomy" id="1802329"/>
    <lineage>
        <taxon>Bacteria</taxon>
        <taxon>Candidatus Tayloriibacteriota</taxon>
    </lineage>
</organism>
<gene>
    <name evidence="2" type="ORF">A3H68_02800</name>
</gene>
<dbReference type="GO" id="GO:0005975">
    <property type="term" value="P:carbohydrate metabolic process"/>
    <property type="evidence" value="ECO:0007669"/>
    <property type="project" value="InterPro"/>
</dbReference>
<sequence>MSMEYIWCKDAVGARAMASGKISELFRRAETGGKSILFLASGGSALKALDESVYLPKNFAIGLVDERQNVGLKDRNAYLLSLTPFFKKASAKKTAILFDVPSSLCATGEYFDNYEDTLKNWRSNHPDCFVVVLLGMGADGHTAGIFPMPDDSASFNALYSNERYFVVHSYGAGRLKERITVSISFLKREVDAAVVFCTGQDKISALKKVVSGAVLPHEMPAAVWKDMKQAYIYSDIRL</sequence>
<proteinExistence type="predicted"/>
<dbReference type="Proteomes" id="UP000176429">
    <property type="component" value="Unassembled WGS sequence"/>
</dbReference>
<dbReference type="InterPro" id="IPR037171">
    <property type="entry name" value="NagB/RpiA_transferase-like"/>
</dbReference>
<dbReference type="SUPFAM" id="SSF100950">
    <property type="entry name" value="NagB/RpiA/CoA transferase-like"/>
    <property type="match status" value="1"/>
</dbReference>
<dbReference type="Pfam" id="PF01182">
    <property type="entry name" value="Glucosamine_iso"/>
    <property type="match status" value="1"/>
</dbReference>
<dbReference type="PANTHER" id="PTHR11054">
    <property type="entry name" value="6-PHOSPHOGLUCONOLACTONASE"/>
    <property type="match status" value="1"/>
</dbReference>